<keyword evidence="6" id="KW-1185">Reference proteome</keyword>
<feature type="region of interest" description="Disordered" evidence="3">
    <location>
        <begin position="141"/>
        <end position="185"/>
    </location>
</feature>
<evidence type="ECO:0000259" key="4">
    <source>
        <dbReference type="Pfam" id="PF02252"/>
    </source>
</evidence>
<feature type="compositionally biased region" description="Basic and acidic residues" evidence="3">
    <location>
        <begin position="162"/>
        <end position="180"/>
    </location>
</feature>
<dbReference type="EMBL" id="BRXZ01007656">
    <property type="protein sequence ID" value="GMI31025.1"/>
    <property type="molecule type" value="Genomic_DNA"/>
</dbReference>
<sequence length="242" mass="25884">MDFILSKAKSDIEAIRAAAPGDMERLIAASTKCFPFKSATEASEAFKSQLDVSSADNKGNDAVSGALFVVRDEITAAIEKIMTIERFIALSTPPMEDGNNFGVTVQMMVAKFSKDVRDDLAKVLDSLPGYFDARAGAYEKMPTVPSKSSSSSSSSSTSSGGKDGDEKKESSSTSSEEKKSGNTSMDRANHVVAIDVSYYFKLKVALSNLTDNYAVVIDNVNKNFDKLSAPKGHSGSNSMSMF</sequence>
<reference evidence="5" key="1">
    <citation type="submission" date="2022-07" db="EMBL/GenBank/DDBJ databases">
        <title>Genome analysis of Parmales, a sister group of diatoms, reveals the evolutionary specialization of diatoms from phago-mixotrophs to photoautotrophs.</title>
        <authorList>
            <person name="Ban H."/>
            <person name="Sato S."/>
            <person name="Yoshikawa S."/>
            <person name="Kazumasa Y."/>
            <person name="Nakamura Y."/>
            <person name="Ichinomiya M."/>
            <person name="Saitoh K."/>
            <person name="Sato N."/>
            <person name="Blanc-Mathieu R."/>
            <person name="Endo H."/>
            <person name="Kuwata A."/>
            <person name="Ogata H."/>
        </authorList>
    </citation>
    <scope>NUCLEOTIDE SEQUENCE</scope>
</reference>
<dbReference type="GO" id="GO:0008537">
    <property type="term" value="C:proteasome activator complex"/>
    <property type="evidence" value="ECO:0007669"/>
    <property type="project" value="InterPro"/>
</dbReference>
<feature type="domain" description="Proteasome activator PA28 C-terminal" evidence="4">
    <location>
        <begin position="189"/>
        <end position="235"/>
    </location>
</feature>
<dbReference type="Proteomes" id="UP001165082">
    <property type="component" value="Unassembled WGS sequence"/>
</dbReference>
<dbReference type="PANTHER" id="PTHR10660:SF2">
    <property type="entry name" value="LD45860P"/>
    <property type="match status" value="1"/>
</dbReference>
<dbReference type="GO" id="GO:0061133">
    <property type="term" value="F:endopeptidase activator activity"/>
    <property type="evidence" value="ECO:0007669"/>
    <property type="project" value="TreeGrafter"/>
</dbReference>
<dbReference type="InterPro" id="IPR009077">
    <property type="entry name" value="Proteasome_activ_PA28"/>
</dbReference>
<dbReference type="OrthoDB" id="6591885at2759"/>
<name>A0A9W7L592_9STRA</name>
<gene>
    <name evidence="5" type="ORF">TrRE_jg6916</name>
</gene>
<evidence type="ECO:0000313" key="6">
    <source>
        <dbReference type="Proteomes" id="UP001165082"/>
    </source>
</evidence>
<dbReference type="Pfam" id="PF02252">
    <property type="entry name" value="PA28_C"/>
    <property type="match status" value="2"/>
</dbReference>
<evidence type="ECO:0000313" key="5">
    <source>
        <dbReference type="EMBL" id="GMI31025.1"/>
    </source>
</evidence>
<comment type="similarity">
    <text evidence="1">Belongs to the PA28 family.</text>
</comment>
<feature type="compositionally biased region" description="Low complexity" evidence="3">
    <location>
        <begin position="146"/>
        <end position="160"/>
    </location>
</feature>
<comment type="caution">
    <text evidence="5">The sequence shown here is derived from an EMBL/GenBank/DDBJ whole genome shotgun (WGS) entry which is preliminary data.</text>
</comment>
<dbReference type="Gene3D" id="1.20.120.180">
    <property type="entry name" value="Proteasome activator pa28, C-terminal domain"/>
    <property type="match status" value="1"/>
</dbReference>
<dbReference type="InterPro" id="IPR003186">
    <property type="entry name" value="PA28_C"/>
</dbReference>
<dbReference type="GO" id="GO:0061136">
    <property type="term" value="P:regulation of proteasomal protein catabolic process"/>
    <property type="evidence" value="ECO:0007669"/>
    <property type="project" value="TreeGrafter"/>
</dbReference>
<keyword evidence="2" id="KW-0647">Proteasome</keyword>
<dbReference type="GO" id="GO:0005737">
    <property type="term" value="C:cytoplasm"/>
    <property type="evidence" value="ECO:0007669"/>
    <property type="project" value="TreeGrafter"/>
</dbReference>
<dbReference type="GO" id="GO:0005654">
    <property type="term" value="C:nucleoplasm"/>
    <property type="evidence" value="ECO:0007669"/>
    <property type="project" value="TreeGrafter"/>
</dbReference>
<organism evidence="5 6">
    <name type="scientific">Triparma retinervis</name>
    <dbReference type="NCBI Taxonomy" id="2557542"/>
    <lineage>
        <taxon>Eukaryota</taxon>
        <taxon>Sar</taxon>
        <taxon>Stramenopiles</taxon>
        <taxon>Ochrophyta</taxon>
        <taxon>Bolidophyceae</taxon>
        <taxon>Parmales</taxon>
        <taxon>Triparmaceae</taxon>
        <taxon>Triparma</taxon>
    </lineage>
</organism>
<dbReference type="InterPro" id="IPR036997">
    <property type="entry name" value="PA28_C_sf"/>
</dbReference>
<evidence type="ECO:0000256" key="2">
    <source>
        <dbReference type="ARBA" id="ARBA00022942"/>
    </source>
</evidence>
<evidence type="ECO:0000256" key="1">
    <source>
        <dbReference type="ARBA" id="ARBA00005883"/>
    </source>
</evidence>
<dbReference type="AlphaFoldDB" id="A0A9W7L592"/>
<protein>
    <recommendedName>
        <fullName evidence="4">Proteasome activator PA28 C-terminal domain-containing protein</fullName>
    </recommendedName>
</protein>
<dbReference type="PANTHER" id="PTHR10660">
    <property type="entry name" value="PROTEASOME REGULATOR PA28"/>
    <property type="match status" value="1"/>
</dbReference>
<dbReference type="InterPro" id="IPR036252">
    <property type="entry name" value="Proteasome_activ_sf"/>
</dbReference>
<dbReference type="GO" id="GO:2000045">
    <property type="term" value="P:regulation of G1/S transition of mitotic cell cycle"/>
    <property type="evidence" value="ECO:0007669"/>
    <property type="project" value="TreeGrafter"/>
</dbReference>
<evidence type="ECO:0000256" key="3">
    <source>
        <dbReference type="SAM" id="MobiDB-lite"/>
    </source>
</evidence>
<accession>A0A9W7L592</accession>
<proteinExistence type="inferred from homology"/>
<feature type="domain" description="Proteasome activator PA28 C-terminal" evidence="4">
    <location>
        <begin position="59"/>
        <end position="141"/>
    </location>
</feature>
<dbReference type="SUPFAM" id="SSF47216">
    <property type="entry name" value="Proteasome activator"/>
    <property type="match status" value="1"/>
</dbReference>